<reference evidence="1 2" key="1">
    <citation type="submission" date="2018-08" db="EMBL/GenBank/DDBJ databases">
        <title>Bacillus phenotypic plasticity.</title>
        <authorList>
            <person name="Hurtado E."/>
        </authorList>
    </citation>
    <scope>NUCLEOTIDE SEQUENCE [LARGE SCALE GENOMIC DNA]</scope>
    <source>
        <strain evidence="1 2">427</strain>
    </source>
</reference>
<sequence length="92" mass="10708">MKRQVFFSSNSPIQHNVKLPPPEVSLSPLQLPRIQVEKSHSFHSVFSLQPSERKRAGLHNEMIKLHLIITNLSKIKREASPAFYRLSLFFRD</sequence>
<evidence type="ECO:0000313" key="1">
    <source>
        <dbReference type="EMBL" id="KAA6447338.1"/>
    </source>
</evidence>
<comment type="caution">
    <text evidence="1">The sequence shown here is derived from an EMBL/GenBank/DDBJ whole genome shotgun (WGS) entry which is preliminary data.</text>
</comment>
<dbReference type="EMBL" id="QSND01000006">
    <property type="protein sequence ID" value="KAA6447338.1"/>
    <property type="molecule type" value="Genomic_DNA"/>
</dbReference>
<dbReference type="Proteomes" id="UP000324326">
    <property type="component" value="Unassembled WGS sequence"/>
</dbReference>
<name>A0A5M8RIM8_9BACI</name>
<evidence type="ECO:0000313" key="2">
    <source>
        <dbReference type="Proteomes" id="UP000324326"/>
    </source>
</evidence>
<organism evidence="1 2">
    <name type="scientific">Bacillus swezeyi</name>
    <dbReference type="NCBI Taxonomy" id="1925020"/>
    <lineage>
        <taxon>Bacteria</taxon>
        <taxon>Bacillati</taxon>
        <taxon>Bacillota</taxon>
        <taxon>Bacilli</taxon>
        <taxon>Bacillales</taxon>
        <taxon>Bacillaceae</taxon>
        <taxon>Bacillus</taxon>
    </lineage>
</organism>
<protein>
    <submittedName>
        <fullName evidence="1">Uncharacterized protein</fullName>
    </submittedName>
</protein>
<accession>A0A5M8RIM8</accession>
<gene>
    <name evidence="1" type="ORF">DX927_22665</name>
</gene>
<proteinExistence type="predicted"/>
<dbReference type="AlphaFoldDB" id="A0A5M8RIM8"/>